<evidence type="ECO:0000313" key="4">
    <source>
        <dbReference type="Proteomes" id="UP000663131"/>
    </source>
</evidence>
<dbReference type="RefSeq" id="XP_041136069.1">
    <property type="nucleotide sequence ID" value="XM_041282230.1"/>
</dbReference>
<protein>
    <submittedName>
        <fullName evidence="3">Uncharacterized protein</fullName>
    </submittedName>
</protein>
<feature type="region of interest" description="Disordered" evidence="1">
    <location>
        <begin position="163"/>
        <end position="185"/>
    </location>
</feature>
<organism evidence="3 4">
    <name type="scientific">Dekkera bruxellensis</name>
    <name type="common">Brettanomyces custersii</name>
    <dbReference type="NCBI Taxonomy" id="5007"/>
    <lineage>
        <taxon>Eukaryota</taxon>
        <taxon>Fungi</taxon>
        <taxon>Dikarya</taxon>
        <taxon>Ascomycota</taxon>
        <taxon>Saccharomycotina</taxon>
        <taxon>Pichiomycetes</taxon>
        <taxon>Pichiales</taxon>
        <taxon>Pichiaceae</taxon>
        <taxon>Brettanomyces</taxon>
    </lineage>
</organism>
<dbReference type="AlphaFoldDB" id="A0A871R2X8"/>
<dbReference type="Proteomes" id="UP000663131">
    <property type="component" value="Chromosome 6"/>
</dbReference>
<reference evidence="3" key="1">
    <citation type="submission" date="2020-10" db="EMBL/GenBank/DDBJ databases">
        <authorList>
            <person name="Palmer J.M."/>
        </authorList>
    </citation>
    <scope>NUCLEOTIDE SEQUENCE</scope>
    <source>
        <strain evidence="3">UCD 2041</strain>
    </source>
</reference>
<sequence length="208" mass="23288">MLSIILLLSTLLGEVSAFSLTPDSSYFLVLQPLQRNAKISIIPITSFWYTENGWTTNSTFITSDFETKRYCISLSCNNPENVSVECFNYATVGPRTRGVLQIEQNSALGVESVAFLQTPGNPKDGKNSRKSAPIKVFVKSTQMLPNVDFSSVKNIVKADQKREKAYSKKSKSSKSKGSEEKNDDDDKNFIQKYWMYILAALILFVAPK</sequence>
<reference evidence="3" key="2">
    <citation type="journal article" name="BMC Genomics">
        <title>New genome assemblies reveal patterns of domestication and adaptation across Brettanomyces (Dekkera) species.</title>
        <authorList>
            <person name="Roach M.J."/>
            <person name="Borneman A.R."/>
        </authorList>
    </citation>
    <scope>NUCLEOTIDE SEQUENCE</scope>
    <source>
        <strain evidence="3">UCD 2041</strain>
    </source>
</reference>
<evidence type="ECO:0000256" key="2">
    <source>
        <dbReference type="SAM" id="SignalP"/>
    </source>
</evidence>
<dbReference type="KEGG" id="bbrx:BRETT_003725"/>
<dbReference type="GeneID" id="64575648"/>
<feature type="chain" id="PRO_5034726097" evidence="2">
    <location>
        <begin position="18"/>
        <end position="208"/>
    </location>
</feature>
<name>A0A871R2X8_DEKBR</name>
<accession>A0A871R2X8</accession>
<keyword evidence="2" id="KW-0732">Signal</keyword>
<feature type="signal peptide" evidence="2">
    <location>
        <begin position="1"/>
        <end position="17"/>
    </location>
</feature>
<evidence type="ECO:0000256" key="1">
    <source>
        <dbReference type="SAM" id="MobiDB-lite"/>
    </source>
</evidence>
<dbReference type="Pfam" id="PF21203">
    <property type="entry name" value="ECM10"/>
    <property type="match status" value="1"/>
</dbReference>
<evidence type="ECO:0000313" key="3">
    <source>
        <dbReference type="EMBL" id="QOU19576.1"/>
    </source>
</evidence>
<proteinExistence type="predicted"/>
<gene>
    <name evidence="3" type="ORF">BRETT_003725</name>
</gene>
<dbReference type="EMBL" id="CP063134">
    <property type="protein sequence ID" value="QOU19576.1"/>
    <property type="molecule type" value="Genomic_DNA"/>
</dbReference>